<dbReference type="InterPro" id="IPR036779">
    <property type="entry name" value="LysM_dom_sf"/>
</dbReference>
<dbReference type="Proteomes" id="UP000824161">
    <property type="component" value="Unassembled WGS sequence"/>
</dbReference>
<dbReference type="GO" id="GO:0008933">
    <property type="term" value="F:peptidoglycan lytic transglycosylase activity"/>
    <property type="evidence" value="ECO:0007669"/>
    <property type="project" value="InterPro"/>
</dbReference>
<dbReference type="PANTHER" id="PTHR37423:SF2">
    <property type="entry name" value="MEMBRANE-BOUND LYTIC MUREIN TRANSGLYCOSYLASE C"/>
    <property type="match status" value="1"/>
</dbReference>
<dbReference type="InterPro" id="IPR000189">
    <property type="entry name" value="Transglyc_AS"/>
</dbReference>
<proteinExistence type="inferred from homology"/>
<dbReference type="CDD" id="cd00118">
    <property type="entry name" value="LysM"/>
    <property type="match status" value="1"/>
</dbReference>
<dbReference type="GO" id="GO:0016020">
    <property type="term" value="C:membrane"/>
    <property type="evidence" value="ECO:0007669"/>
    <property type="project" value="InterPro"/>
</dbReference>
<dbReference type="PANTHER" id="PTHR37423">
    <property type="entry name" value="SOLUBLE LYTIC MUREIN TRANSGLYCOSYLASE-RELATED"/>
    <property type="match status" value="1"/>
</dbReference>
<feature type="domain" description="LysM" evidence="2">
    <location>
        <begin position="383"/>
        <end position="426"/>
    </location>
</feature>
<dbReference type="SUPFAM" id="SSF54106">
    <property type="entry name" value="LysM domain"/>
    <property type="match status" value="1"/>
</dbReference>
<evidence type="ECO:0000259" key="2">
    <source>
        <dbReference type="PROSITE" id="PS51782"/>
    </source>
</evidence>
<reference evidence="3" key="1">
    <citation type="submission" date="2020-10" db="EMBL/GenBank/DDBJ databases">
        <authorList>
            <person name="Gilroy R."/>
        </authorList>
    </citation>
    <scope>NUCLEOTIDE SEQUENCE</scope>
    <source>
        <strain evidence="3">1383</strain>
    </source>
</reference>
<evidence type="ECO:0000313" key="4">
    <source>
        <dbReference type="Proteomes" id="UP000824161"/>
    </source>
</evidence>
<evidence type="ECO:0000256" key="1">
    <source>
        <dbReference type="ARBA" id="ARBA00007734"/>
    </source>
</evidence>
<name>A0A9D1KTF4_9FLAO</name>
<comment type="similarity">
    <text evidence="1">Belongs to the transglycosylase Slt family.</text>
</comment>
<sequence>MTFHIDRFFALFLISLPLFTQAGERFSARETIPEADTITFGDKGPVSIAQDDSLILRQIFDSDTFEGISEIDMAAPDILAVPDSVIRHRLEVLDARSPLSLEFNPEVRAYINLYLGQRREMVARMVGLSMYYYEIFESILDRYDIPLELKHLTIVESALNPKARSRAGATGLWQFMYSTGKMYNLYYDSYVDERYDPVKSTEAAARLLKRLYEDYGNWDMALAAYNYGSGNVNKAIARSGGKRNYWEVRDYMPRETRNYVAAFIAVNYIMTYYREHGIIPELPRIAYQQTDTINVKSLVSFDLLSKKLDMPIEELQFLNPAFKLDAIPYTPTRHYAIVLPSDKALEFAAQEQDIYQEAHQAEAALKKTLSYKATTTPGAGGSVVYRVKKGDTLSGIAVRYGVTVSKLKTWNHLNSTKLSIGQRLTIYPRK</sequence>
<dbReference type="SUPFAM" id="SSF53955">
    <property type="entry name" value="Lysozyme-like"/>
    <property type="match status" value="1"/>
</dbReference>
<dbReference type="CDD" id="cd16894">
    <property type="entry name" value="MltD-like"/>
    <property type="match status" value="1"/>
</dbReference>
<dbReference type="AlphaFoldDB" id="A0A9D1KTF4"/>
<dbReference type="Gene3D" id="3.10.350.10">
    <property type="entry name" value="LysM domain"/>
    <property type="match status" value="1"/>
</dbReference>
<accession>A0A9D1KTF4</accession>
<evidence type="ECO:0000313" key="3">
    <source>
        <dbReference type="EMBL" id="HIT97922.1"/>
    </source>
</evidence>
<dbReference type="GO" id="GO:0000270">
    <property type="term" value="P:peptidoglycan metabolic process"/>
    <property type="evidence" value="ECO:0007669"/>
    <property type="project" value="InterPro"/>
</dbReference>
<dbReference type="InterPro" id="IPR008258">
    <property type="entry name" value="Transglycosylase_SLT_dom_1"/>
</dbReference>
<dbReference type="InterPro" id="IPR018392">
    <property type="entry name" value="LysM"/>
</dbReference>
<dbReference type="Pfam" id="PF01464">
    <property type="entry name" value="SLT"/>
    <property type="match status" value="1"/>
</dbReference>
<dbReference type="SMART" id="SM00257">
    <property type="entry name" value="LysM"/>
    <property type="match status" value="1"/>
</dbReference>
<dbReference type="Pfam" id="PF01476">
    <property type="entry name" value="LysM"/>
    <property type="match status" value="1"/>
</dbReference>
<reference evidence="3" key="2">
    <citation type="journal article" date="2021" name="PeerJ">
        <title>Extensive microbial diversity within the chicken gut microbiome revealed by metagenomics and culture.</title>
        <authorList>
            <person name="Gilroy R."/>
            <person name="Ravi A."/>
            <person name="Getino M."/>
            <person name="Pursley I."/>
            <person name="Horton D.L."/>
            <person name="Alikhan N.F."/>
            <person name="Baker D."/>
            <person name="Gharbi K."/>
            <person name="Hall N."/>
            <person name="Watson M."/>
            <person name="Adriaenssens E.M."/>
            <person name="Foster-Nyarko E."/>
            <person name="Jarju S."/>
            <person name="Secka A."/>
            <person name="Antonio M."/>
            <person name="Oren A."/>
            <person name="Chaudhuri R.R."/>
            <person name="La Ragione R."/>
            <person name="Hildebrand F."/>
            <person name="Pallen M.J."/>
        </authorList>
    </citation>
    <scope>NUCLEOTIDE SEQUENCE</scope>
    <source>
        <strain evidence="3">1383</strain>
    </source>
</reference>
<dbReference type="InterPro" id="IPR023346">
    <property type="entry name" value="Lysozyme-like_dom_sf"/>
</dbReference>
<protein>
    <submittedName>
        <fullName evidence="3">Transglycosylase SLT domain-containing protein</fullName>
    </submittedName>
</protein>
<comment type="caution">
    <text evidence="3">The sequence shown here is derived from an EMBL/GenBank/DDBJ whole genome shotgun (WGS) entry which is preliminary data.</text>
</comment>
<organism evidence="3 4">
    <name type="scientific">Candidatus Merdimorpha stercoravium</name>
    <dbReference type="NCBI Taxonomy" id="2840863"/>
    <lineage>
        <taxon>Bacteria</taxon>
        <taxon>Pseudomonadati</taxon>
        <taxon>Bacteroidota</taxon>
        <taxon>Flavobacteriia</taxon>
        <taxon>Flavobacteriales</taxon>
        <taxon>Candidatus Merdimorpha</taxon>
    </lineage>
</organism>
<dbReference type="PROSITE" id="PS51782">
    <property type="entry name" value="LYSM"/>
    <property type="match status" value="1"/>
</dbReference>
<dbReference type="EMBL" id="DVLY01000087">
    <property type="protein sequence ID" value="HIT97922.1"/>
    <property type="molecule type" value="Genomic_DNA"/>
</dbReference>
<dbReference type="Gene3D" id="1.10.530.10">
    <property type="match status" value="1"/>
</dbReference>
<dbReference type="PROSITE" id="PS00922">
    <property type="entry name" value="TRANSGLYCOSYLASE"/>
    <property type="match status" value="1"/>
</dbReference>
<gene>
    <name evidence="3" type="ORF">IAC44_03690</name>
</gene>